<dbReference type="SUPFAM" id="SSF55909">
    <property type="entry name" value="Pentein"/>
    <property type="match status" value="1"/>
</dbReference>
<dbReference type="PATRIC" id="fig|1679170.3.peg.1148"/>
<dbReference type="GO" id="GO:0016990">
    <property type="term" value="F:arginine deiminase activity"/>
    <property type="evidence" value="ECO:0007669"/>
    <property type="project" value="TreeGrafter"/>
</dbReference>
<dbReference type="STRING" id="1679170.AC625_05370"/>
<dbReference type="PANTHER" id="PTHR47271">
    <property type="entry name" value="ARGININE DEIMINASE"/>
    <property type="match status" value="1"/>
</dbReference>
<evidence type="ECO:0000313" key="1">
    <source>
        <dbReference type="EMBL" id="KMY49006.1"/>
    </source>
</evidence>
<accession>A0A0K9GQZ6</accession>
<dbReference type="RefSeq" id="WP_049680338.1">
    <property type="nucleotide sequence ID" value="NZ_LFZW01000001.1"/>
</dbReference>
<protein>
    <submittedName>
        <fullName evidence="1">Uncharacterized protein</fullName>
    </submittedName>
</protein>
<dbReference type="AlphaFoldDB" id="A0A0K9GQZ6"/>
<sequence length="282" mass="32903">MIIGHDAASYCMSEYDLLKKVIVCEPQYMEIREVINETQKQFKDENIDRKLAMQQHEQFIERLKELDVKVYKLPALEAFPEQVFTRDIGFTIGKTVFVAEMANHLRQGEDHVLKSWLIEEHLPFFDLTTEYIEGGDVLIDRKSIYIGISSRTHEKSIRQLQSLLPHFEIIAMPFQEKFLHLDCVFNILSPTEALIFPEAFEHKEIDMLRSRFDLIEVNDEEQFTLGANVLSIGRKKVFSLPSNKMVNHQLRMRGYELIEVDISEIIKSGGSFRCCTMPLVRE</sequence>
<comment type="caution">
    <text evidence="1">The sequence shown here is derived from an EMBL/GenBank/DDBJ whole genome shotgun (WGS) entry which is preliminary data.</text>
</comment>
<dbReference type="EMBL" id="LFZW01000001">
    <property type="protein sequence ID" value="KMY49006.1"/>
    <property type="molecule type" value="Genomic_DNA"/>
</dbReference>
<dbReference type="Gene3D" id="3.75.10.10">
    <property type="entry name" value="L-arginine/glycine Amidinotransferase, Chain A"/>
    <property type="match status" value="1"/>
</dbReference>
<dbReference type="GO" id="GO:0019546">
    <property type="term" value="P:L-arginine deiminase pathway"/>
    <property type="evidence" value="ECO:0007669"/>
    <property type="project" value="TreeGrafter"/>
</dbReference>
<gene>
    <name evidence="1" type="ORF">AC625_05370</name>
</gene>
<name>A0A0K9GQZ6_9BACI</name>
<dbReference type="OrthoDB" id="9814070at2"/>
<keyword evidence="2" id="KW-1185">Reference proteome</keyword>
<dbReference type="Proteomes" id="UP000037146">
    <property type="component" value="Unassembled WGS sequence"/>
</dbReference>
<reference evidence="2" key="1">
    <citation type="submission" date="2015-07" db="EMBL/GenBank/DDBJ databases">
        <title>Genome sequencing project for genomic taxonomy and phylogenomics of Bacillus-like bacteria.</title>
        <authorList>
            <person name="Liu B."/>
            <person name="Wang J."/>
            <person name="Zhu Y."/>
            <person name="Liu G."/>
            <person name="Chen Q."/>
            <person name="Chen Z."/>
            <person name="Lan J."/>
            <person name="Che J."/>
            <person name="Ge C."/>
            <person name="Shi H."/>
            <person name="Pan Z."/>
            <person name="Liu X."/>
        </authorList>
    </citation>
    <scope>NUCLEOTIDE SEQUENCE [LARGE SCALE GENOMIC DNA]</scope>
    <source>
        <strain evidence="2">FJAT-27997</strain>
    </source>
</reference>
<dbReference type="Pfam" id="PF19420">
    <property type="entry name" value="DDAH_eukar"/>
    <property type="match status" value="1"/>
</dbReference>
<evidence type="ECO:0000313" key="2">
    <source>
        <dbReference type="Proteomes" id="UP000037146"/>
    </source>
</evidence>
<organism evidence="1 2">
    <name type="scientific">Peribacillus loiseleuriae</name>
    <dbReference type="NCBI Taxonomy" id="1679170"/>
    <lineage>
        <taxon>Bacteria</taxon>
        <taxon>Bacillati</taxon>
        <taxon>Bacillota</taxon>
        <taxon>Bacilli</taxon>
        <taxon>Bacillales</taxon>
        <taxon>Bacillaceae</taxon>
        <taxon>Peribacillus</taxon>
    </lineage>
</organism>
<proteinExistence type="predicted"/>
<dbReference type="PANTHER" id="PTHR47271:SF2">
    <property type="entry name" value="ARGININE DEIMINASE"/>
    <property type="match status" value="1"/>
</dbReference>